<dbReference type="EMBL" id="AGNK02006097">
    <property type="status" value="NOT_ANNOTATED_CDS"/>
    <property type="molecule type" value="Genomic_DNA"/>
</dbReference>
<evidence type="ECO:0000313" key="3">
    <source>
        <dbReference type="Proteomes" id="UP000004995"/>
    </source>
</evidence>
<dbReference type="HOGENOM" id="CLU_3225599_0_0_1"/>
<keyword evidence="1" id="KW-0812">Transmembrane</keyword>
<keyword evidence="1" id="KW-0472">Membrane</keyword>
<name>K4API2_SETIT</name>
<sequence>MLFGVFYFCIYPSHYSGKFSEMFNFIYVLCCTVFNLHVVAVHVF</sequence>
<proteinExistence type="predicted"/>
<reference evidence="2" key="2">
    <citation type="submission" date="2018-08" db="UniProtKB">
        <authorList>
            <consortium name="EnsemblPlants"/>
        </authorList>
    </citation>
    <scope>IDENTIFICATION</scope>
    <source>
        <strain evidence="2">Yugu1</strain>
    </source>
</reference>
<dbReference type="Proteomes" id="UP000004995">
    <property type="component" value="Unassembled WGS sequence"/>
</dbReference>
<organism evidence="2 3">
    <name type="scientific">Setaria italica</name>
    <name type="common">Foxtail millet</name>
    <name type="synonym">Panicum italicum</name>
    <dbReference type="NCBI Taxonomy" id="4555"/>
    <lineage>
        <taxon>Eukaryota</taxon>
        <taxon>Viridiplantae</taxon>
        <taxon>Streptophyta</taxon>
        <taxon>Embryophyta</taxon>
        <taxon>Tracheophyta</taxon>
        <taxon>Spermatophyta</taxon>
        <taxon>Magnoliopsida</taxon>
        <taxon>Liliopsida</taxon>
        <taxon>Poales</taxon>
        <taxon>Poaceae</taxon>
        <taxon>PACMAD clade</taxon>
        <taxon>Panicoideae</taxon>
        <taxon>Panicodae</taxon>
        <taxon>Paniceae</taxon>
        <taxon>Cenchrinae</taxon>
        <taxon>Setaria</taxon>
    </lineage>
</organism>
<evidence type="ECO:0000313" key="2">
    <source>
        <dbReference type="EnsemblPlants" id="KQK92169"/>
    </source>
</evidence>
<evidence type="ECO:0000256" key="1">
    <source>
        <dbReference type="SAM" id="Phobius"/>
    </source>
</evidence>
<dbReference type="EnsemblPlants" id="KQK92169">
    <property type="protein sequence ID" value="KQK92169"/>
    <property type="gene ID" value="SETIT_040830mg"/>
</dbReference>
<dbReference type="Gramene" id="KQK92169">
    <property type="protein sequence ID" value="KQK92169"/>
    <property type="gene ID" value="SETIT_040830mg"/>
</dbReference>
<dbReference type="AlphaFoldDB" id="K4API2"/>
<keyword evidence="1" id="KW-1133">Transmembrane helix</keyword>
<accession>K4API2</accession>
<protein>
    <submittedName>
        <fullName evidence="2">Uncharacterized protein</fullName>
    </submittedName>
</protein>
<dbReference type="InParanoid" id="K4API2"/>
<keyword evidence="3" id="KW-1185">Reference proteome</keyword>
<reference evidence="3" key="1">
    <citation type="journal article" date="2012" name="Nat. Biotechnol.">
        <title>Reference genome sequence of the model plant Setaria.</title>
        <authorList>
            <person name="Bennetzen J.L."/>
            <person name="Schmutz J."/>
            <person name="Wang H."/>
            <person name="Percifield R."/>
            <person name="Hawkins J."/>
            <person name="Pontaroli A.C."/>
            <person name="Estep M."/>
            <person name="Feng L."/>
            <person name="Vaughn J.N."/>
            <person name="Grimwood J."/>
            <person name="Jenkins J."/>
            <person name="Barry K."/>
            <person name="Lindquist E."/>
            <person name="Hellsten U."/>
            <person name="Deshpande S."/>
            <person name="Wang X."/>
            <person name="Wu X."/>
            <person name="Mitros T."/>
            <person name="Triplett J."/>
            <person name="Yang X."/>
            <person name="Ye C.Y."/>
            <person name="Mauro-Herrera M."/>
            <person name="Wang L."/>
            <person name="Li P."/>
            <person name="Sharma M."/>
            <person name="Sharma R."/>
            <person name="Ronald P.C."/>
            <person name="Panaud O."/>
            <person name="Kellogg E.A."/>
            <person name="Brutnell T.P."/>
            <person name="Doust A.N."/>
            <person name="Tuskan G.A."/>
            <person name="Rokhsar D."/>
            <person name="Devos K.M."/>
        </authorList>
    </citation>
    <scope>NUCLEOTIDE SEQUENCE [LARGE SCALE GENOMIC DNA]</scope>
    <source>
        <strain evidence="3">cv. Yugu1</strain>
    </source>
</reference>
<feature type="transmembrane region" description="Helical" evidence="1">
    <location>
        <begin position="22"/>
        <end position="43"/>
    </location>
</feature>